<gene>
    <name evidence="1" type="ORF">S01H4_32279</name>
</gene>
<dbReference type="EMBL" id="BART01016853">
    <property type="protein sequence ID" value="GAG86999.1"/>
    <property type="molecule type" value="Genomic_DNA"/>
</dbReference>
<accession>X1AVH4</accession>
<dbReference type="AlphaFoldDB" id="X1AVH4"/>
<reference evidence="1" key="1">
    <citation type="journal article" date="2014" name="Front. Microbiol.">
        <title>High frequency of phylogenetically diverse reductive dehalogenase-homologous genes in deep subseafloor sedimentary metagenomes.</title>
        <authorList>
            <person name="Kawai M."/>
            <person name="Futagami T."/>
            <person name="Toyoda A."/>
            <person name="Takaki Y."/>
            <person name="Nishi S."/>
            <person name="Hori S."/>
            <person name="Arai W."/>
            <person name="Tsubouchi T."/>
            <person name="Morono Y."/>
            <person name="Uchiyama I."/>
            <person name="Ito T."/>
            <person name="Fujiyama A."/>
            <person name="Inagaki F."/>
            <person name="Takami H."/>
        </authorList>
    </citation>
    <scope>NUCLEOTIDE SEQUENCE</scope>
    <source>
        <strain evidence="1">Expedition CK06-06</strain>
    </source>
</reference>
<proteinExistence type="predicted"/>
<organism evidence="1">
    <name type="scientific">marine sediment metagenome</name>
    <dbReference type="NCBI Taxonomy" id="412755"/>
    <lineage>
        <taxon>unclassified sequences</taxon>
        <taxon>metagenomes</taxon>
        <taxon>ecological metagenomes</taxon>
    </lineage>
</organism>
<evidence type="ECO:0000313" key="1">
    <source>
        <dbReference type="EMBL" id="GAG86999.1"/>
    </source>
</evidence>
<feature type="non-terminal residue" evidence="1">
    <location>
        <position position="1"/>
    </location>
</feature>
<sequence>CTKPMYCVMLKINEGFEEYKSRYKFKLKLLNRNVPVFESLELAGKVLDKLNSYREFLQKHGKYPKSNE</sequence>
<name>X1AVH4_9ZZZZ</name>
<protein>
    <submittedName>
        <fullName evidence="1">Uncharacterized protein</fullName>
    </submittedName>
</protein>
<comment type="caution">
    <text evidence="1">The sequence shown here is derived from an EMBL/GenBank/DDBJ whole genome shotgun (WGS) entry which is preliminary data.</text>
</comment>